<accession>A0AAV4X810</accession>
<dbReference type="Proteomes" id="UP001054837">
    <property type="component" value="Unassembled WGS sequence"/>
</dbReference>
<keyword evidence="1" id="KW-0812">Transmembrane</keyword>
<feature type="transmembrane region" description="Helical" evidence="1">
    <location>
        <begin position="59"/>
        <end position="76"/>
    </location>
</feature>
<reference evidence="2 3" key="1">
    <citation type="submission" date="2021-06" db="EMBL/GenBank/DDBJ databases">
        <title>Caerostris darwini draft genome.</title>
        <authorList>
            <person name="Kono N."/>
            <person name="Arakawa K."/>
        </authorList>
    </citation>
    <scope>NUCLEOTIDE SEQUENCE [LARGE SCALE GENOMIC DNA]</scope>
</reference>
<comment type="caution">
    <text evidence="2">The sequence shown here is derived from an EMBL/GenBank/DDBJ whole genome shotgun (WGS) entry which is preliminary data.</text>
</comment>
<name>A0AAV4X810_9ARAC</name>
<evidence type="ECO:0000313" key="3">
    <source>
        <dbReference type="Proteomes" id="UP001054837"/>
    </source>
</evidence>
<gene>
    <name evidence="2" type="primary">AVEN_123006_1</name>
    <name evidence="2" type="ORF">CDAR_554121</name>
</gene>
<keyword evidence="1" id="KW-0472">Membrane</keyword>
<protein>
    <submittedName>
        <fullName evidence="2">Uncharacterized protein</fullName>
    </submittedName>
</protein>
<dbReference type="AlphaFoldDB" id="A0AAV4X810"/>
<proteinExistence type="predicted"/>
<evidence type="ECO:0000313" key="2">
    <source>
        <dbReference type="EMBL" id="GIY89943.1"/>
    </source>
</evidence>
<keyword evidence="3" id="KW-1185">Reference proteome</keyword>
<organism evidence="2 3">
    <name type="scientific">Caerostris darwini</name>
    <dbReference type="NCBI Taxonomy" id="1538125"/>
    <lineage>
        <taxon>Eukaryota</taxon>
        <taxon>Metazoa</taxon>
        <taxon>Ecdysozoa</taxon>
        <taxon>Arthropoda</taxon>
        <taxon>Chelicerata</taxon>
        <taxon>Arachnida</taxon>
        <taxon>Araneae</taxon>
        <taxon>Araneomorphae</taxon>
        <taxon>Entelegynae</taxon>
        <taxon>Araneoidea</taxon>
        <taxon>Araneidae</taxon>
        <taxon>Caerostris</taxon>
    </lineage>
</organism>
<sequence length="420" mass="43819">MKPVRFQRLVVVSGKKWMFIPKVGHSDRRKAVPTTNSKAGFGNGGIPETGRKTINSANVLFLATFILILLIEAEVICDFDSKPLLCISFIDFLCAGSNGPETIVIHSEKKLLLILVLGAVYCNADEPFSIGLGVLSPSYKQTVGKENVQVTFDQKENGQFAYSVGDPKTGTNTYLNFGPSAASQPANQGYAAPAAAQPNAYGAAQPNAYAAPAAAQPNAYGAAQPNAYAAPAAAPASYQPVNFANSPSYGAAAGYNAPAPASGYGGQGQAYNQYQSSGGYGNGLARQPENSAGILPAGFSYHATEGQAFLRQQGEQRKPEGANNVLPAGFSYHAMEGQSFLRQGDSPNFMVAEDKQSTGRGPAEQSFYQNFRGNSQQGGQGLVNGLVGYGAGGPSSGNLPIGGYAGPEYQGAHKEHGGHQ</sequence>
<dbReference type="EMBL" id="BPLQ01015703">
    <property type="protein sequence ID" value="GIY89943.1"/>
    <property type="molecule type" value="Genomic_DNA"/>
</dbReference>
<evidence type="ECO:0000256" key="1">
    <source>
        <dbReference type="SAM" id="Phobius"/>
    </source>
</evidence>
<keyword evidence="1" id="KW-1133">Transmembrane helix</keyword>